<feature type="signal peptide" evidence="1">
    <location>
        <begin position="1"/>
        <end position="21"/>
    </location>
</feature>
<proteinExistence type="predicted"/>
<keyword evidence="1" id="KW-0732">Signal</keyword>
<evidence type="ECO:0000256" key="1">
    <source>
        <dbReference type="SAM" id="SignalP"/>
    </source>
</evidence>
<dbReference type="Proteomes" id="UP000734218">
    <property type="component" value="Unassembled WGS sequence"/>
</dbReference>
<organism evidence="2 3">
    <name type="scientific">Sphingomonas jejuensis</name>
    <dbReference type="NCBI Taxonomy" id="904715"/>
    <lineage>
        <taxon>Bacteria</taxon>
        <taxon>Pseudomonadati</taxon>
        <taxon>Pseudomonadota</taxon>
        <taxon>Alphaproteobacteria</taxon>
        <taxon>Sphingomonadales</taxon>
        <taxon>Sphingomonadaceae</taxon>
        <taxon>Sphingomonas</taxon>
    </lineage>
</organism>
<sequence length="36" mass="3573">MIRTVFAAVAALMLSANVVGAAVAPAMNNTAVRSIA</sequence>
<protein>
    <submittedName>
        <fullName evidence="2">Uncharacterized protein</fullName>
    </submittedName>
</protein>
<gene>
    <name evidence="2" type="ORF">GGR88_002336</name>
</gene>
<reference evidence="2 3" key="1">
    <citation type="submission" date="2020-03" db="EMBL/GenBank/DDBJ databases">
        <title>Genomic Encyclopedia of Type Strains, Phase IV (KMG-IV): sequencing the most valuable type-strain genomes for metagenomic binning, comparative biology and taxonomic classification.</title>
        <authorList>
            <person name="Goeker M."/>
        </authorList>
    </citation>
    <scope>NUCLEOTIDE SEQUENCE [LARGE SCALE GENOMIC DNA]</scope>
    <source>
        <strain evidence="2 3">DSM 27651</strain>
    </source>
</reference>
<name>A0ABX0XPP1_9SPHN</name>
<evidence type="ECO:0000313" key="3">
    <source>
        <dbReference type="Proteomes" id="UP000734218"/>
    </source>
</evidence>
<evidence type="ECO:0000313" key="2">
    <source>
        <dbReference type="EMBL" id="NJC34822.1"/>
    </source>
</evidence>
<comment type="caution">
    <text evidence="2">The sequence shown here is derived from an EMBL/GenBank/DDBJ whole genome shotgun (WGS) entry which is preliminary data.</text>
</comment>
<feature type="chain" id="PRO_5045106692" evidence="1">
    <location>
        <begin position="22"/>
        <end position="36"/>
    </location>
</feature>
<accession>A0ABX0XPP1</accession>
<keyword evidence="3" id="KW-1185">Reference proteome</keyword>
<dbReference type="EMBL" id="JAATJE010000002">
    <property type="protein sequence ID" value="NJC34822.1"/>
    <property type="molecule type" value="Genomic_DNA"/>
</dbReference>